<reference evidence="3 4" key="1">
    <citation type="submission" date="2017-10" db="EMBL/GenBank/DDBJ databases">
        <title>Paenichitinophaga pekingensis gen. nov., sp. nov., isolated from activated sludge.</title>
        <authorList>
            <person name="Jin D."/>
            <person name="Kong X."/>
            <person name="Deng Y."/>
            <person name="Bai Z."/>
        </authorList>
    </citation>
    <scope>NUCLEOTIDE SEQUENCE [LARGE SCALE GENOMIC DNA]</scope>
    <source>
        <strain evidence="3 4">13</strain>
    </source>
</reference>
<dbReference type="AlphaFoldDB" id="A0A291QV99"/>
<sequence>MRSRFGCMLLLALIGLYFQSDAQIKFNKIHQETQHIKQYQLAEWVVDFTADFTNPYDQQQVQLNMLLTDPRGLPLYLPCFFDPLDQGGTWKARFTPQSSGTYHYQFQVVNGKEALSSADATFSVTAGNGKGFIHSHDLWTFQYDDGSLFRGVGENIAWESRSFEDDKWTYDYLLPKLAENGGNFFRTWMCYWNLPLEWKKVRSTKRYQNSESYFNEGGIRRMDQLVRMCDSLHLHFMLAMDWHGHLMDKGGWKNSNYNIANGGPAKTPSDFFTMQKAQEQYKNRLRYIVARWGYSPSIAVWEFFNEVDNAVFTQQDSLLIKPVDVTQWHQEMSRYLKDIDPYKHLVSTSISHRDILGMNSIAYIDFNQKHIYKHTEKIPAIYPAYIQTFGKPYVVGEFGYRWEDQDPKYATEAVFDYKRGLWYGLFSPTPILPMSWWWELFDNQNMMPYLKGVRMISERMLQAGKGQFEPLTVDAWNVQAFGMRCGDEYYVYLLNNTAQHQDLRIKVDLPKKTQLVLFSTKDHSFTKSSFEQSAGGVISLPQHTIRGKEEALLIFSPAR</sequence>
<keyword evidence="1" id="KW-0732">Signal</keyword>
<feature type="signal peptide" evidence="1">
    <location>
        <begin position="1"/>
        <end position="22"/>
    </location>
</feature>
<keyword evidence="4" id="KW-1185">Reference proteome</keyword>
<dbReference type="Gene3D" id="3.20.20.80">
    <property type="entry name" value="Glycosidases"/>
    <property type="match status" value="1"/>
</dbReference>
<dbReference type="Gene3D" id="2.60.40.10">
    <property type="entry name" value="Immunoglobulins"/>
    <property type="match status" value="1"/>
</dbReference>
<dbReference type="PANTHER" id="PTHR31451">
    <property type="match status" value="1"/>
</dbReference>
<protein>
    <submittedName>
        <fullName evidence="3">Glycoside hydrolase</fullName>
    </submittedName>
</protein>
<accession>A0A291QV99</accession>
<dbReference type="RefSeq" id="WP_098194151.1">
    <property type="nucleotide sequence ID" value="NZ_CP023777.1"/>
</dbReference>
<dbReference type="Pfam" id="PF16586">
    <property type="entry name" value="DUF5060"/>
    <property type="match status" value="1"/>
</dbReference>
<dbReference type="InterPro" id="IPR017853">
    <property type="entry name" value="GH"/>
</dbReference>
<evidence type="ECO:0000313" key="3">
    <source>
        <dbReference type="EMBL" id="ATL47774.1"/>
    </source>
</evidence>
<dbReference type="EMBL" id="CP023777">
    <property type="protein sequence ID" value="ATL47774.1"/>
    <property type="molecule type" value="Genomic_DNA"/>
</dbReference>
<feature type="domain" description="DUF5060" evidence="2">
    <location>
        <begin position="36"/>
        <end position="107"/>
    </location>
</feature>
<dbReference type="SUPFAM" id="SSF51445">
    <property type="entry name" value="(Trans)glycosidases"/>
    <property type="match status" value="1"/>
</dbReference>
<proteinExistence type="predicted"/>
<dbReference type="InterPro" id="IPR013783">
    <property type="entry name" value="Ig-like_fold"/>
</dbReference>
<keyword evidence="3" id="KW-0378">Hydrolase</keyword>
<dbReference type="KEGG" id="cbae:COR50_11695"/>
<dbReference type="Proteomes" id="UP000220133">
    <property type="component" value="Chromosome"/>
</dbReference>
<evidence type="ECO:0000313" key="4">
    <source>
        <dbReference type="Proteomes" id="UP000220133"/>
    </source>
</evidence>
<feature type="chain" id="PRO_5012719427" evidence="1">
    <location>
        <begin position="23"/>
        <end position="559"/>
    </location>
</feature>
<evidence type="ECO:0000259" key="2">
    <source>
        <dbReference type="Pfam" id="PF16586"/>
    </source>
</evidence>
<dbReference type="InterPro" id="IPR032260">
    <property type="entry name" value="DUF5060"/>
</dbReference>
<dbReference type="InterPro" id="IPR045053">
    <property type="entry name" value="MAN-like"/>
</dbReference>
<dbReference type="OrthoDB" id="9802444at2"/>
<evidence type="ECO:0000256" key="1">
    <source>
        <dbReference type="SAM" id="SignalP"/>
    </source>
</evidence>
<organism evidence="3 4">
    <name type="scientific">Chitinophaga caeni</name>
    <dbReference type="NCBI Taxonomy" id="2029983"/>
    <lineage>
        <taxon>Bacteria</taxon>
        <taxon>Pseudomonadati</taxon>
        <taxon>Bacteroidota</taxon>
        <taxon>Chitinophagia</taxon>
        <taxon>Chitinophagales</taxon>
        <taxon>Chitinophagaceae</taxon>
        <taxon>Chitinophaga</taxon>
    </lineage>
</organism>
<gene>
    <name evidence="3" type="ORF">COR50_11695</name>
</gene>
<name>A0A291QV99_9BACT</name>
<dbReference type="GO" id="GO:0004553">
    <property type="term" value="F:hydrolase activity, hydrolyzing O-glycosyl compounds"/>
    <property type="evidence" value="ECO:0007669"/>
    <property type="project" value="InterPro"/>
</dbReference>